<dbReference type="EMBL" id="CM001223">
    <property type="protein sequence ID" value="AES77406.1"/>
    <property type="molecule type" value="Genomic_DNA"/>
</dbReference>
<organism evidence="1 3">
    <name type="scientific">Medicago truncatula</name>
    <name type="common">Barrel medic</name>
    <name type="synonym">Medicago tribuloides</name>
    <dbReference type="NCBI Taxonomy" id="3880"/>
    <lineage>
        <taxon>Eukaryota</taxon>
        <taxon>Viridiplantae</taxon>
        <taxon>Streptophyta</taxon>
        <taxon>Embryophyta</taxon>
        <taxon>Tracheophyta</taxon>
        <taxon>Spermatophyta</taxon>
        <taxon>Magnoliopsida</taxon>
        <taxon>eudicotyledons</taxon>
        <taxon>Gunneridae</taxon>
        <taxon>Pentapetalae</taxon>
        <taxon>rosids</taxon>
        <taxon>fabids</taxon>
        <taxon>Fabales</taxon>
        <taxon>Fabaceae</taxon>
        <taxon>Papilionoideae</taxon>
        <taxon>50 kb inversion clade</taxon>
        <taxon>NPAAA clade</taxon>
        <taxon>Hologalegina</taxon>
        <taxon>IRL clade</taxon>
        <taxon>Trifolieae</taxon>
        <taxon>Medicago</taxon>
    </lineage>
</organism>
<gene>
    <name evidence="1" type="ordered locus">MTR_7g010230</name>
</gene>
<dbReference type="HOGENOM" id="CLU_3090299_0_0_1"/>
<proteinExistence type="predicted"/>
<reference evidence="2" key="3">
    <citation type="submission" date="2015-04" db="UniProtKB">
        <authorList>
            <consortium name="EnsemblPlants"/>
        </authorList>
    </citation>
    <scope>IDENTIFICATION</scope>
    <source>
        <strain evidence="2">cv. Jemalong A17</strain>
    </source>
</reference>
<keyword evidence="3" id="KW-1185">Reference proteome</keyword>
<evidence type="ECO:0000313" key="1">
    <source>
        <dbReference type="EMBL" id="AES77406.1"/>
    </source>
</evidence>
<dbReference type="Proteomes" id="UP000002051">
    <property type="component" value="Unassembled WGS sequence"/>
</dbReference>
<accession>G7L0W6</accession>
<reference evidence="1 3" key="1">
    <citation type="journal article" date="2011" name="Nature">
        <title>The Medicago genome provides insight into the evolution of rhizobial symbioses.</title>
        <authorList>
            <person name="Young N.D."/>
            <person name="Debelle F."/>
            <person name="Oldroyd G.E."/>
            <person name="Geurts R."/>
            <person name="Cannon S.B."/>
            <person name="Udvardi M.K."/>
            <person name="Benedito V.A."/>
            <person name="Mayer K.F."/>
            <person name="Gouzy J."/>
            <person name="Schoof H."/>
            <person name="Van de Peer Y."/>
            <person name="Proost S."/>
            <person name="Cook D.R."/>
            <person name="Meyers B.C."/>
            <person name="Spannagl M."/>
            <person name="Cheung F."/>
            <person name="De Mita S."/>
            <person name="Krishnakumar V."/>
            <person name="Gundlach H."/>
            <person name="Zhou S."/>
            <person name="Mudge J."/>
            <person name="Bharti A.K."/>
            <person name="Murray J.D."/>
            <person name="Naoumkina M.A."/>
            <person name="Rosen B."/>
            <person name="Silverstein K.A."/>
            <person name="Tang H."/>
            <person name="Rombauts S."/>
            <person name="Zhao P.X."/>
            <person name="Zhou P."/>
            <person name="Barbe V."/>
            <person name="Bardou P."/>
            <person name="Bechner M."/>
            <person name="Bellec A."/>
            <person name="Berger A."/>
            <person name="Berges H."/>
            <person name="Bidwell S."/>
            <person name="Bisseling T."/>
            <person name="Choisne N."/>
            <person name="Couloux A."/>
            <person name="Denny R."/>
            <person name="Deshpande S."/>
            <person name="Dai X."/>
            <person name="Doyle J.J."/>
            <person name="Dudez A.M."/>
            <person name="Farmer A.D."/>
            <person name="Fouteau S."/>
            <person name="Franken C."/>
            <person name="Gibelin C."/>
            <person name="Gish J."/>
            <person name="Goldstein S."/>
            <person name="Gonzalez A.J."/>
            <person name="Green P.J."/>
            <person name="Hallab A."/>
            <person name="Hartog M."/>
            <person name="Hua A."/>
            <person name="Humphray S.J."/>
            <person name="Jeong D.H."/>
            <person name="Jing Y."/>
            <person name="Jocker A."/>
            <person name="Kenton S.M."/>
            <person name="Kim D.J."/>
            <person name="Klee K."/>
            <person name="Lai H."/>
            <person name="Lang C."/>
            <person name="Lin S."/>
            <person name="Macmil S.L."/>
            <person name="Magdelenat G."/>
            <person name="Matthews L."/>
            <person name="McCorrison J."/>
            <person name="Monaghan E.L."/>
            <person name="Mun J.H."/>
            <person name="Najar F.Z."/>
            <person name="Nicholson C."/>
            <person name="Noirot C."/>
            <person name="O'Bleness M."/>
            <person name="Paule C.R."/>
            <person name="Poulain J."/>
            <person name="Prion F."/>
            <person name="Qin B."/>
            <person name="Qu C."/>
            <person name="Retzel E.F."/>
            <person name="Riddle C."/>
            <person name="Sallet E."/>
            <person name="Samain S."/>
            <person name="Samson N."/>
            <person name="Sanders I."/>
            <person name="Saurat O."/>
            <person name="Scarpelli C."/>
            <person name="Schiex T."/>
            <person name="Segurens B."/>
            <person name="Severin A.J."/>
            <person name="Sherrier D.J."/>
            <person name="Shi R."/>
            <person name="Sims S."/>
            <person name="Singer S.R."/>
            <person name="Sinharoy S."/>
            <person name="Sterck L."/>
            <person name="Viollet A."/>
            <person name="Wang B.B."/>
            <person name="Wang K."/>
            <person name="Wang M."/>
            <person name="Wang X."/>
            <person name="Warfsmann J."/>
            <person name="Weissenbach J."/>
            <person name="White D.D."/>
            <person name="White J.D."/>
            <person name="Wiley G.B."/>
            <person name="Wincker P."/>
            <person name="Xing Y."/>
            <person name="Yang L."/>
            <person name="Yao Z."/>
            <person name="Ying F."/>
            <person name="Zhai J."/>
            <person name="Zhou L."/>
            <person name="Zuber A."/>
            <person name="Denarie J."/>
            <person name="Dixon R.A."/>
            <person name="May G.D."/>
            <person name="Schwartz D.C."/>
            <person name="Rogers J."/>
            <person name="Quetier F."/>
            <person name="Town C.D."/>
            <person name="Roe B.A."/>
        </authorList>
    </citation>
    <scope>NUCLEOTIDE SEQUENCE [LARGE SCALE GENOMIC DNA]</scope>
    <source>
        <strain evidence="1">A17</strain>
        <strain evidence="2 3">cv. Jemalong A17</strain>
    </source>
</reference>
<evidence type="ECO:0000313" key="2">
    <source>
        <dbReference type="EnsemblPlants" id="AES77406"/>
    </source>
</evidence>
<evidence type="ECO:0000313" key="3">
    <source>
        <dbReference type="Proteomes" id="UP000002051"/>
    </source>
</evidence>
<reference evidence="1 3" key="2">
    <citation type="journal article" date="2014" name="BMC Genomics">
        <title>An improved genome release (version Mt4.0) for the model legume Medicago truncatula.</title>
        <authorList>
            <person name="Tang H."/>
            <person name="Krishnakumar V."/>
            <person name="Bidwell S."/>
            <person name="Rosen B."/>
            <person name="Chan A."/>
            <person name="Zhou S."/>
            <person name="Gentzbittel L."/>
            <person name="Childs K.L."/>
            <person name="Yandell M."/>
            <person name="Gundlach H."/>
            <person name="Mayer K.F."/>
            <person name="Schwartz D.C."/>
            <person name="Town C.D."/>
        </authorList>
    </citation>
    <scope>GENOME REANNOTATION</scope>
    <source>
        <strain evidence="2 3">cv. Jemalong A17</strain>
    </source>
</reference>
<name>G7L0W6_MEDTR</name>
<dbReference type="AlphaFoldDB" id="G7L0W6"/>
<dbReference type="PaxDb" id="3880-AES77406"/>
<sequence length="52" mass="5843">MEDSVDDDSGQDDSCWGVQGAVTHPEIAPSQARLTVEFLWNELPKRRCNLLI</sequence>
<protein>
    <submittedName>
        <fullName evidence="1 2">Uncharacterized protein</fullName>
    </submittedName>
</protein>
<dbReference type="EnsemblPlants" id="AES77406">
    <property type="protein sequence ID" value="AES77406"/>
    <property type="gene ID" value="MTR_7g010230"/>
</dbReference>